<reference evidence="1 2" key="1">
    <citation type="journal article" date="2014" name="Curr. Microbiol.">
        <title>Spirosoma radiotolerans sp. nov., a gamma-radiation-resistant bacterium isolated from gamma ray-irradiated soil.</title>
        <authorList>
            <person name="Lee J.J."/>
            <person name="Srinivasan S."/>
            <person name="Lim S."/>
            <person name="Joe M."/>
            <person name="Im S."/>
            <person name="Bae S.I."/>
            <person name="Park K.R."/>
            <person name="Han J.H."/>
            <person name="Park S.H."/>
            <person name="Joo B.M."/>
            <person name="Park S.J."/>
            <person name="Kim M.K."/>
        </authorList>
    </citation>
    <scope>NUCLEOTIDE SEQUENCE [LARGE SCALE GENOMIC DNA]</scope>
    <source>
        <strain evidence="1 2">DG5A</strain>
    </source>
</reference>
<evidence type="ECO:0000313" key="1">
    <source>
        <dbReference type="EMBL" id="AKD56954.1"/>
    </source>
</evidence>
<evidence type="ECO:0000313" key="2">
    <source>
        <dbReference type="Proteomes" id="UP000033054"/>
    </source>
</evidence>
<name>A0A0E3ZYF5_9BACT</name>
<keyword evidence="2" id="KW-1185">Reference proteome</keyword>
<dbReference type="Proteomes" id="UP000033054">
    <property type="component" value="Chromosome"/>
</dbReference>
<gene>
    <name evidence="1" type="ORF">SD10_20655</name>
</gene>
<organism evidence="1 2">
    <name type="scientific">Spirosoma radiotolerans</name>
    <dbReference type="NCBI Taxonomy" id="1379870"/>
    <lineage>
        <taxon>Bacteria</taxon>
        <taxon>Pseudomonadati</taxon>
        <taxon>Bacteroidota</taxon>
        <taxon>Cytophagia</taxon>
        <taxon>Cytophagales</taxon>
        <taxon>Cytophagaceae</taxon>
        <taxon>Spirosoma</taxon>
    </lineage>
</organism>
<dbReference type="AlphaFoldDB" id="A0A0E3ZYF5"/>
<dbReference type="PATRIC" id="fig|1379870.5.peg.4449"/>
<dbReference type="STRING" id="1379870.SD10_20655"/>
<dbReference type="EMBL" id="CP010429">
    <property type="protein sequence ID" value="AKD56954.1"/>
    <property type="molecule type" value="Genomic_DNA"/>
</dbReference>
<accession>A0A0E3ZYF5</accession>
<protein>
    <submittedName>
        <fullName evidence="1">Uncharacterized protein</fullName>
    </submittedName>
</protein>
<dbReference type="RefSeq" id="WP_046576400.1">
    <property type="nucleotide sequence ID" value="NZ_CP010429.1"/>
</dbReference>
<dbReference type="HOGENOM" id="CLU_2425455_0_0_10"/>
<sequence length="91" mass="10229">MAKKKSEKIDIEKLRKMNSPLVSVWEAFAVGGTFRDRAAAFQADIDSALNEEHDENSFMGKAIKELQHSIDESGNANLIQDHLNQAKQQDE</sequence>
<proteinExistence type="predicted"/>
<dbReference type="KEGG" id="srd:SD10_20655"/>